<evidence type="ECO:0000313" key="2">
    <source>
        <dbReference type="Proteomes" id="UP001516023"/>
    </source>
</evidence>
<dbReference type="Gene3D" id="3.50.50.60">
    <property type="entry name" value="FAD/NAD(P)-binding domain"/>
    <property type="match status" value="1"/>
</dbReference>
<dbReference type="AlphaFoldDB" id="A0ABD3QC57"/>
<dbReference type="SUPFAM" id="SSF51905">
    <property type="entry name" value="FAD/NAD(P)-binding domain"/>
    <property type="match status" value="1"/>
</dbReference>
<accession>A0ABD3QC57</accession>
<reference evidence="1 2" key="1">
    <citation type="journal article" date="2020" name="G3 (Bethesda)">
        <title>Improved Reference Genome for Cyclotella cryptica CCMP332, a Model for Cell Wall Morphogenesis, Salinity Adaptation, and Lipid Production in Diatoms (Bacillariophyta).</title>
        <authorList>
            <person name="Roberts W.R."/>
            <person name="Downey K.M."/>
            <person name="Ruck E.C."/>
            <person name="Traller J.C."/>
            <person name="Alverson A.J."/>
        </authorList>
    </citation>
    <scope>NUCLEOTIDE SEQUENCE [LARGE SCALE GENOMIC DNA]</scope>
    <source>
        <strain evidence="1 2">CCMP332</strain>
    </source>
</reference>
<evidence type="ECO:0000313" key="1">
    <source>
        <dbReference type="EMBL" id="KAL3797504.1"/>
    </source>
</evidence>
<sequence length="250" mass="28047">MRADWSENASAPEVDEELIGADEEFDFGSPCMANREIPMSNSETETHPKHGHGRIDFHVAIIGASYAGLSFANMLHLNSIPFTIFDRSRPVTYIMGGNDFNIPSFSAVVERLDLKNFANDGSMRNPTRKDVIDLLLERVKKNIMPEHCLIKIIREGSSDFHILTETKSNDPAKRRRENIQGPYQCIVRADGVLSLCRSSAFRGIFLVGDARWANDRWYDLGLQRIKRGADIAIMDGVTLGNLSQQDHAPN</sequence>
<keyword evidence="2" id="KW-1185">Reference proteome</keyword>
<proteinExistence type="predicted"/>
<organism evidence="1 2">
    <name type="scientific">Cyclotella cryptica</name>
    <dbReference type="NCBI Taxonomy" id="29204"/>
    <lineage>
        <taxon>Eukaryota</taxon>
        <taxon>Sar</taxon>
        <taxon>Stramenopiles</taxon>
        <taxon>Ochrophyta</taxon>
        <taxon>Bacillariophyta</taxon>
        <taxon>Coscinodiscophyceae</taxon>
        <taxon>Thalassiosirophycidae</taxon>
        <taxon>Stephanodiscales</taxon>
        <taxon>Stephanodiscaceae</taxon>
        <taxon>Cyclotella</taxon>
    </lineage>
</organism>
<name>A0ABD3QC57_9STRA</name>
<evidence type="ECO:0008006" key="3">
    <source>
        <dbReference type="Google" id="ProtNLM"/>
    </source>
</evidence>
<gene>
    <name evidence="1" type="ORF">HJC23_009868</name>
</gene>
<comment type="caution">
    <text evidence="1">The sequence shown here is derived from an EMBL/GenBank/DDBJ whole genome shotgun (WGS) entry which is preliminary data.</text>
</comment>
<dbReference type="InterPro" id="IPR036188">
    <property type="entry name" value="FAD/NAD-bd_sf"/>
</dbReference>
<protein>
    <recommendedName>
        <fullName evidence="3">FAD/NAD(P)-binding domain-containing protein</fullName>
    </recommendedName>
</protein>
<dbReference type="Proteomes" id="UP001516023">
    <property type="component" value="Unassembled WGS sequence"/>
</dbReference>
<dbReference type="EMBL" id="JABMIG020000054">
    <property type="protein sequence ID" value="KAL3797504.1"/>
    <property type="molecule type" value="Genomic_DNA"/>
</dbReference>